<keyword evidence="2" id="KW-0732">Signal</keyword>
<dbReference type="PANTHER" id="PTHR43283">
    <property type="entry name" value="BETA-LACTAMASE-RELATED"/>
    <property type="match status" value="1"/>
</dbReference>
<dbReference type="GO" id="GO:0016787">
    <property type="term" value="F:hydrolase activity"/>
    <property type="evidence" value="ECO:0007669"/>
    <property type="project" value="UniProtKB-KW"/>
</dbReference>
<dbReference type="PANTHER" id="PTHR43283:SF11">
    <property type="entry name" value="BETA-LACTAMASE-RELATED DOMAIN-CONTAINING PROTEIN"/>
    <property type="match status" value="1"/>
</dbReference>
<evidence type="ECO:0000313" key="4">
    <source>
        <dbReference type="EMBL" id="ASV30127.1"/>
    </source>
</evidence>
<dbReference type="OrthoDB" id="9773047at2"/>
<dbReference type="InterPro" id="IPR001466">
    <property type="entry name" value="Beta-lactam-related"/>
</dbReference>
<dbReference type="EMBL" id="CP022957">
    <property type="protein sequence ID" value="ASV30127.1"/>
    <property type="molecule type" value="Genomic_DNA"/>
</dbReference>
<dbReference type="SUPFAM" id="SSF56601">
    <property type="entry name" value="beta-lactamase/transpeptidase-like"/>
    <property type="match status" value="1"/>
</dbReference>
<feature type="domain" description="Beta-lactamase-related" evidence="3">
    <location>
        <begin position="112"/>
        <end position="361"/>
    </location>
</feature>
<keyword evidence="1 4" id="KW-0378">Hydrolase</keyword>
<evidence type="ECO:0000256" key="2">
    <source>
        <dbReference type="SAM" id="SignalP"/>
    </source>
</evidence>
<dbReference type="Gene3D" id="3.40.710.10">
    <property type="entry name" value="DD-peptidase/beta-lactamase superfamily"/>
    <property type="match status" value="1"/>
</dbReference>
<feature type="chain" id="PRO_5012375168" evidence="2">
    <location>
        <begin position="19"/>
        <end position="382"/>
    </location>
</feature>
<dbReference type="Pfam" id="PF00144">
    <property type="entry name" value="Beta-lactamase"/>
    <property type="match status" value="1"/>
</dbReference>
<feature type="signal peptide" evidence="2">
    <location>
        <begin position="1"/>
        <end position="18"/>
    </location>
</feature>
<evidence type="ECO:0000256" key="1">
    <source>
        <dbReference type="ARBA" id="ARBA00022801"/>
    </source>
</evidence>
<dbReference type="AlphaFoldDB" id="A0A223V4J7"/>
<evidence type="ECO:0000259" key="3">
    <source>
        <dbReference type="Pfam" id="PF00144"/>
    </source>
</evidence>
<gene>
    <name evidence="4" type="ORF">CJ263_07760</name>
</gene>
<protein>
    <submittedName>
        <fullName evidence="4">Serine hydrolase</fullName>
    </submittedName>
</protein>
<evidence type="ECO:0000313" key="5">
    <source>
        <dbReference type="Proteomes" id="UP000215244"/>
    </source>
</evidence>
<dbReference type="RefSeq" id="WP_094996748.1">
    <property type="nucleotide sequence ID" value="NZ_BMJL01000002.1"/>
</dbReference>
<dbReference type="InterPro" id="IPR050789">
    <property type="entry name" value="Diverse_Enzym_Activities"/>
</dbReference>
<accession>A0A223V4J7</accession>
<dbReference type="KEGG" id="marb:CJ263_07760"/>
<organism evidence="4 5">
    <name type="scientific">Maribacter cobaltidurans</name>
    <dbReference type="NCBI Taxonomy" id="1178778"/>
    <lineage>
        <taxon>Bacteria</taxon>
        <taxon>Pseudomonadati</taxon>
        <taxon>Bacteroidota</taxon>
        <taxon>Flavobacteriia</taxon>
        <taxon>Flavobacteriales</taxon>
        <taxon>Flavobacteriaceae</taxon>
        <taxon>Maribacter</taxon>
    </lineage>
</organism>
<proteinExistence type="predicted"/>
<dbReference type="Proteomes" id="UP000215244">
    <property type="component" value="Chromosome"/>
</dbReference>
<reference evidence="4 5" key="1">
    <citation type="submission" date="2017-08" db="EMBL/GenBank/DDBJ databases">
        <title>The complete genome sequence of Maribacter sp. B1, isolated from deep-sea sediment.</title>
        <authorList>
            <person name="Wu Y.-H."/>
            <person name="Cheng H."/>
            <person name="Xu X.-W."/>
        </authorList>
    </citation>
    <scope>NUCLEOTIDE SEQUENCE [LARGE SCALE GENOMIC DNA]</scope>
    <source>
        <strain evidence="4 5">B1</strain>
    </source>
</reference>
<keyword evidence="5" id="KW-1185">Reference proteome</keyword>
<dbReference type="InterPro" id="IPR012338">
    <property type="entry name" value="Beta-lactam/transpept-like"/>
</dbReference>
<sequence length="382" mass="43530">MKRNLILILCLSSFMVGAQDYYFPERNANWEEKAPKTYKINEAKLDEALTFAMENEYSGSRDLRIAILKGFEKEPFHKILGPTKKRGGPAGMILKNGYIVAQWGDVKRVDMTFSVTKSFLSTTAGLAVDHGLIKSTKDKASDYIWDGTFDGEHNSKITWEHLLQQNSAWSGALWGGKDWADRPPSEGGIDDWKFEKPKEPGTFMEYNDVRVNVLAYALTHVWRKPLPQVLKENIMDRIGASTTWRWYGYDHAWTEIDGINMKSVTGGGHSGAGLFINTEDMARFGLLFLNNGKWKNEQLISENWIRQAITPSTPNANYGYMWWLNQKGNRHWEGLSENIYYAAGFGGNFIVIDEENDMVVVTRWLEPNKIGEFMDKVNAALN</sequence>
<name>A0A223V4J7_9FLAO</name>